<evidence type="ECO:0000313" key="3">
    <source>
        <dbReference type="Proteomes" id="UP001156836"/>
    </source>
</evidence>
<sequence length="298" mass="30460">MDYPHSVPDVGLLDGKFTDGDPLTGLLPSLDPASWANAVTDELLGVIKAAGLSPDELDTSQFLKALRGTGVFQTKPQFSNDTAIATTEFVRRQGIQSSNIIIATAGMVLNASAFGATVLHASPSPSTITLPPYSDGVPGARIEIVNFGGGILTIQAQSPSAIVCNGGAGISPMKLGTGDTLTVEVGNGPSWLGVGGTAQLAYSASFSASIAPIGWQKLPGGFLIQWGSQTLPAASTPITFPLAFQSNPTALTVQPAGINQTTTYLSVTPTGFNAVAYTATNGAPVSTTINWIAIGRSI</sequence>
<evidence type="ECO:0000259" key="1">
    <source>
        <dbReference type="Pfam" id="PF21882"/>
    </source>
</evidence>
<evidence type="ECO:0000313" key="2">
    <source>
        <dbReference type="EMBL" id="GLS03778.1"/>
    </source>
</evidence>
<name>A0ABQ6BPF2_9NEIS</name>
<dbReference type="Proteomes" id="UP001156836">
    <property type="component" value="Unassembled WGS sequence"/>
</dbReference>
<dbReference type="InterPro" id="IPR037221">
    <property type="entry name" value="H-type_lectin_dom_sf"/>
</dbReference>
<protein>
    <submittedName>
        <fullName evidence="2">Tail fiber protein</fullName>
    </submittedName>
</protein>
<dbReference type="EMBL" id="BSOZ01000008">
    <property type="protein sequence ID" value="GLS03778.1"/>
    <property type="molecule type" value="Genomic_DNA"/>
</dbReference>
<dbReference type="Gene3D" id="2.60.40.3940">
    <property type="match status" value="1"/>
</dbReference>
<organism evidence="2 3">
    <name type="scientific">Chitiniphilus shinanonensis</name>
    <dbReference type="NCBI Taxonomy" id="553088"/>
    <lineage>
        <taxon>Bacteria</taxon>
        <taxon>Pseudomonadati</taxon>
        <taxon>Pseudomonadota</taxon>
        <taxon>Betaproteobacteria</taxon>
        <taxon>Neisseriales</taxon>
        <taxon>Chitinibacteraceae</taxon>
        <taxon>Chitiniphilus</taxon>
    </lineage>
</organism>
<dbReference type="InterPro" id="IPR054075">
    <property type="entry name" value="Gp53-like_C"/>
</dbReference>
<gene>
    <name evidence="2" type="ORF">GCM10007860_09230</name>
</gene>
<reference evidence="3" key="1">
    <citation type="journal article" date="2019" name="Int. J. Syst. Evol. Microbiol.">
        <title>The Global Catalogue of Microorganisms (GCM) 10K type strain sequencing project: providing services to taxonomists for standard genome sequencing and annotation.</title>
        <authorList>
            <consortium name="The Broad Institute Genomics Platform"/>
            <consortium name="The Broad Institute Genome Sequencing Center for Infectious Disease"/>
            <person name="Wu L."/>
            <person name="Ma J."/>
        </authorList>
    </citation>
    <scope>NUCLEOTIDE SEQUENCE [LARGE SCALE GENOMIC DNA]</scope>
    <source>
        <strain evidence="3">NBRC 104970</strain>
    </source>
</reference>
<feature type="domain" description="Putative tail fiber protein gp53-like C-terminal" evidence="1">
    <location>
        <begin position="217"/>
        <end position="296"/>
    </location>
</feature>
<proteinExistence type="predicted"/>
<keyword evidence="3" id="KW-1185">Reference proteome</keyword>
<dbReference type="SUPFAM" id="SSF141086">
    <property type="entry name" value="Agglutinin HPA-like"/>
    <property type="match status" value="1"/>
</dbReference>
<dbReference type="Pfam" id="PF21882">
    <property type="entry name" value="Gp53-like_C"/>
    <property type="match status" value="1"/>
</dbReference>
<accession>A0ABQ6BPF2</accession>
<comment type="caution">
    <text evidence="2">The sequence shown here is derived from an EMBL/GenBank/DDBJ whole genome shotgun (WGS) entry which is preliminary data.</text>
</comment>
<dbReference type="RefSeq" id="WP_157235821.1">
    <property type="nucleotide sequence ID" value="NZ_BSOZ01000008.1"/>
</dbReference>